<dbReference type="RefSeq" id="WP_121912298.1">
    <property type="nucleotide sequence ID" value="NZ_CP068291.1"/>
</dbReference>
<sequence>MTNNGFGENGSNGRHGSHNDDRAGDETRQWFGPAEDATRQIDRVPDSAAGNTRKQRPQQYFPGAQQPQNETRQFDANADYQQNYQQNYQNSGGQYGQQQYGQQQYGQQQYGQQQYEPVPSDYDPDQRGRGEKKKGAMTGVFAAIAVVAILAAGALFFLWRNAASDADKPAPKPVTETMTTQVPTTVTETKDARPGISERLRNLPNLQDNLPEDIPTQLPPEIQDRLDEGDGLDVEGLLRDLFGNSDDEEQG</sequence>
<keyword evidence="2" id="KW-0812">Transmembrane</keyword>
<feature type="compositionally biased region" description="Basic and acidic residues" evidence="1">
    <location>
        <begin position="17"/>
        <end position="28"/>
    </location>
</feature>
<reference evidence="3 4" key="1">
    <citation type="submission" date="2021-01" db="EMBL/GenBank/DDBJ databases">
        <title>Complete genome sequences of Corynebacterium macginleyi strains isolated from infectious keratitis.</title>
        <authorList>
            <person name="Sagerfors S."/>
            <person name="Poehlein A."/>
            <person name="Soderquist B."/>
            <person name="Bruggemann H."/>
        </authorList>
    </citation>
    <scope>NUCLEOTIDE SEQUENCE [LARGE SCALE GENOMIC DNA]</scope>
    <source>
        <strain evidence="3 4">12T220</strain>
    </source>
</reference>
<evidence type="ECO:0000313" key="3">
    <source>
        <dbReference type="EMBL" id="MBM0243068.1"/>
    </source>
</evidence>
<feature type="region of interest" description="Disordered" evidence="1">
    <location>
        <begin position="202"/>
        <end position="230"/>
    </location>
</feature>
<feature type="region of interest" description="Disordered" evidence="1">
    <location>
        <begin position="1"/>
        <end position="133"/>
    </location>
</feature>
<evidence type="ECO:0000256" key="1">
    <source>
        <dbReference type="SAM" id="MobiDB-lite"/>
    </source>
</evidence>
<gene>
    <name evidence="3" type="ORF">GWO63_001910</name>
</gene>
<keyword evidence="2" id="KW-1133">Transmembrane helix</keyword>
<feature type="transmembrane region" description="Helical" evidence="2">
    <location>
        <begin position="136"/>
        <end position="159"/>
    </location>
</feature>
<name>A0ABS1Y3V5_9CORY</name>
<evidence type="ECO:0000313" key="4">
    <source>
        <dbReference type="Proteomes" id="UP001518680"/>
    </source>
</evidence>
<protein>
    <submittedName>
        <fullName evidence="3">Uncharacterized protein</fullName>
    </submittedName>
</protein>
<dbReference type="GeneID" id="92745311"/>
<proteinExistence type="predicted"/>
<dbReference type="EMBL" id="JAACBX020000001">
    <property type="protein sequence ID" value="MBM0243068.1"/>
    <property type="molecule type" value="Genomic_DNA"/>
</dbReference>
<organism evidence="3 4">
    <name type="scientific">Corynebacterium macginleyi</name>
    <dbReference type="NCBI Taxonomy" id="38290"/>
    <lineage>
        <taxon>Bacteria</taxon>
        <taxon>Bacillati</taxon>
        <taxon>Actinomycetota</taxon>
        <taxon>Actinomycetes</taxon>
        <taxon>Mycobacteriales</taxon>
        <taxon>Corynebacteriaceae</taxon>
        <taxon>Corynebacterium</taxon>
    </lineage>
</organism>
<dbReference type="Proteomes" id="UP001518680">
    <property type="component" value="Unassembled WGS sequence"/>
</dbReference>
<feature type="compositionally biased region" description="Basic and acidic residues" evidence="1">
    <location>
        <begin position="36"/>
        <end position="45"/>
    </location>
</feature>
<feature type="compositionally biased region" description="Polar residues" evidence="1">
    <location>
        <begin position="1"/>
        <end position="14"/>
    </location>
</feature>
<keyword evidence="4" id="KW-1185">Reference proteome</keyword>
<keyword evidence="2" id="KW-0472">Membrane</keyword>
<feature type="compositionally biased region" description="Low complexity" evidence="1">
    <location>
        <begin position="80"/>
        <end position="115"/>
    </location>
</feature>
<comment type="caution">
    <text evidence="3">The sequence shown here is derived from an EMBL/GenBank/DDBJ whole genome shotgun (WGS) entry which is preliminary data.</text>
</comment>
<accession>A0ABS1Y3V5</accession>
<evidence type="ECO:0000256" key="2">
    <source>
        <dbReference type="SAM" id="Phobius"/>
    </source>
</evidence>